<evidence type="ECO:0000256" key="1">
    <source>
        <dbReference type="SAM" id="Phobius"/>
    </source>
</evidence>
<dbReference type="Proteomes" id="UP000253032">
    <property type="component" value="Unassembled WGS sequence"/>
</dbReference>
<evidence type="ECO:0000313" key="3">
    <source>
        <dbReference type="Proteomes" id="UP000253032"/>
    </source>
</evidence>
<dbReference type="AlphaFoldDB" id="A0A368BQQ1"/>
<feature type="transmembrane region" description="Helical" evidence="1">
    <location>
        <begin position="79"/>
        <end position="99"/>
    </location>
</feature>
<comment type="caution">
    <text evidence="2">The sequence shown here is derived from an EMBL/GenBank/DDBJ whole genome shotgun (WGS) entry which is preliminary data.</text>
</comment>
<organism evidence="2 3">
    <name type="scientific">SAR86 cluster bacterium</name>
    <dbReference type="NCBI Taxonomy" id="2030880"/>
    <lineage>
        <taxon>Bacteria</taxon>
        <taxon>Pseudomonadati</taxon>
        <taxon>Pseudomonadota</taxon>
        <taxon>Gammaproteobacteria</taxon>
        <taxon>SAR86 cluster</taxon>
    </lineage>
</organism>
<protein>
    <recommendedName>
        <fullName evidence="4">DUF4345 domain-containing protein</fullName>
    </recommendedName>
</protein>
<feature type="transmembrane region" description="Helical" evidence="1">
    <location>
        <begin position="12"/>
        <end position="33"/>
    </location>
</feature>
<sequence>MKGEKMKNTLRVVAGLLGTLFLINGLQWIIAPANIAAQLGMPLLEGVGLSTQIGDMGSFFITVGAMTLIGALSQTRHWFYAPSMLLLVAALFRTLSTAIYGAPFVLPAIVVEISVGLFLIFAGSRISKEP</sequence>
<keyword evidence="1" id="KW-0812">Transmembrane</keyword>
<name>A0A368BQQ1_9GAMM</name>
<gene>
    <name evidence="2" type="ORF">DBW98_00765</name>
</gene>
<evidence type="ECO:0000313" key="2">
    <source>
        <dbReference type="EMBL" id="RCL39571.1"/>
    </source>
</evidence>
<feature type="transmembrane region" description="Helical" evidence="1">
    <location>
        <begin position="53"/>
        <end position="72"/>
    </location>
</feature>
<evidence type="ECO:0008006" key="4">
    <source>
        <dbReference type="Google" id="ProtNLM"/>
    </source>
</evidence>
<dbReference type="EMBL" id="QOPC01000002">
    <property type="protein sequence ID" value="RCL39571.1"/>
    <property type="molecule type" value="Genomic_DNA"/>
</dbReference>
<keyword evidence="1" id="KW-0472">Membrane</keyword>
<reference evidence="2 3" key="1">
    <citation type="journal article" date="2018" name="Microbiome">
        <title>Fine metagenomic profile of the Mediterranean stratified and mixed water columns revealed by assembly and recruitment.</title>
        <authorList>
            <person name="Haro-Moreno J.M."/>
            <person name="Lopez-Perez M."/>
            <person name="De La Torre J.R."/>
            <person name="Picazo A."/>
            <person name="Camacho A."/>
            <person name="Rodriguez-Valera F."/>
        </authorList>
    </citation>
    <scope>NUCLEOTIDE SEQUENCE [LARGE SCALE GENOMIC DNA]</scope>
    <source>
        <strain evidence="2">MED-G84</strain>
    </source>
</reference>
<accession>A0A368BQQ1</accession>
<proteinExistence type="predicted"/>
<feature type="transmembrane region" description="Helical" evidence="1">
    <location>
        <begin position="105"/>
        <end position="124"/>
    </location>
</feature>
<keyword evidence="1" id="KW-1133">Transmembrane helix</keyword>